<dbReference type="Gene3D" id="1.10.10.690">
    <property type="entry name" value="YidB-like"/>
    <property type="match status" value="1"/>
</dbReference>
<dbReference type="Pfam" id="PF20159">
    <property type="entry name" value="YidB"/>
    <property type="match status" value="1"/>
</dbReference>
<keyword evidence="2" id="KW-1185">Reference proteome</keyword>
<proteinExistence type="predicted"/>
<accession>A0A239PFH5</accession>
<reference evidence="1 2" key="1">
    <citation type="submission" date="2017-06" db="EMBL/GenBank/DDBJ databases">
        <authorList>
            <person name="Kim H.J."/>
            <person name="Triplett B.A."/>
        </authorList>
    </citation>
    <scope>NUCLEOTIDE SEQUENCE [LARGE SCALE GENOMIC DNA]</scope>
    <source>
        <strain evidence="1 2">CGMCC 4.5593</strain>
    </source>
</reference>
<protein>
    <recommendedName>
        <fullName evidence="3">DUF937 domain-containing protein</fullName>
    </recommendedName>
</protein>
<dbReference type="SUPFAM" id="SSF140804">
    <property type="entry name" value="YidB-like"/>
    <property type="match status" value="1"/>
</dbReference>
<gene>
    <name evidence="1" type="ORF">SAMN05421812_12081</name>
</gene>
<dbReference type="EMBL" id="FZPH01000020">
    <property type="protein sequence ID" value="SNT65149.1"/>
    <property type="molecule type" value="Genomic_DNA"/>
</dbReference>
<dbReference type="InterPro" id="IPR027405">
    <property type="entry name" value="YidB-like"/>
</dbReference>
<evidence type="ECO:0000313" key="2">
    <source>
        <dbReference type="Proteomes" id="UP000198362"/>
    </source>
</evidence>
<name>A0A239PFH5_9ACTN</name>
<dbReference type="AlphaFoldDB" id="A0A239PFH5"/>
<sequence>MDLDEITKLAQNERVRRLLLSVLNRAGDGVDLNRLLDQLQQGGLQQQVQSWIHTSPGREVSGAQIRDALGAANLDAAADSAGMTPDQAADTLADLLPRLVDRASPGGALPDATTLQDAFTTVLLGEPEPREDHA</sequence>
<evidence type="ECO:0008006" key="3">
    <source>
        <dbReference type="Google" id="ProtNLM"/>
    </source>
</evidence>
<dbReference type="OrthoDB" id="9795283at2"/>
<organism evidence="1 2">
    <name type="scientific">Asanoa hainanensis</name>
    <dbReference type="NCBI Taxonomy" id="560556"/>
    <lineage>
        <taxon>Bacteria</taxon>
        <taxon>Bacillati</taxon>
        <taxon>Actinomycetota</taxon>
        <taxon>Actinomycetes</taxon>
        <taxon>Micromonosporales</taxon>
        <taxon>Micromonosporaceae</taxon>
        <taxon>Asanoa</taxon>
    </lineage>
</organism>
<dbReference type="InterPro" id="IPR045372">
    <property type="entry name" value="YidB"/>
</dbReference>
<evidence type="ECO:0000313" key="1">
    <source>
        <dbReference type="EMBL" id="SNT65149.1"/>
    </source>
</evidence>
<dbReference type="Proteomes" id="UP000198362">
    <property type="component" value="Unassembled WGS sequence"/>
</dbReference>
<dbReference type="RefSeq" id="WP_089254862.1">
    <property type="nucleotide sequence ID" value="NZ_FZPH01000020.1"/>
</dbReference>